<dbReference type="AlphaFoldDB" id="A0A538S9V2"/>
<sequence length="535" mass="58624">MTVPVEPRSEHPLRILHLEDDPHDVEIVRDTLEADGVGFEARNVCTRGEFTAALEGGDVELILSDFALPTFDGLSALEIARRLAPDVPFIFVSGRLGEEAAIDAVRQGATDYVLKQRLSRLVPAVRRAVSEMEQARRRREVEEALRRTEEQLRHTQKMEAVGRLAGGVAHDFNNILTAIMGYGELLLARLEPSDPNRLDVEEIQQAAKRAASLTRQLLAFSRHQVLEPRVLDLRGVIGEMDNMLRRIIGADIDLKTLPSAELGCVRVDPGQIQQVLLNLVVNARDAMPEGGKLTIETANLELHDAYARDHIGVTPGPYVMLAVSDTGCGMDADTKSRIFEPFFTTKEGGKGTGLGLSMVYGIAQQSGGHVEVYSEPGKGSTFKVFLPRVEADHESGESRVLVGPPARGSETVLLVDDDVQVRSVIRESLRLNGYTVLEAGDGVGALRFFDDDGSAIDLVVCDVIMPEMSGPEFVDRISVTHPDTRVLFISGFTVGAVVHRGVLRPGVNFLLKPFTPEILLRKVREALQQPRRMAA</sequence>
<protein>
    <recommendedName>
        <fullName evidence="2">histidine kinase</fullName>
        <ecNumber evidence="2">2.7.13.3</ecNumber>
    </recommendedName>
</protein>
<dbReference type="Gene3D" id="3.30.565.10">
    <property type="entry name" value="Histidine kinase-like ATPase, C-terminal domain"/>
    <property type="match status" value="1"/>
</dbReference>
<name>A0A538S9V2_UNCEI</name>
<dbReference type="Pfam" id="PF02518">
    <property type="entry name" value="HATPase_c"/>
    <property type="match status" value="1"/>
</dbReference>
<dbReference type="PANTHER" id="PTHR43065:SF42">
    <property type="entry name" value="TWO-COMPONENT SENSOR PPRA"/>
    <property type="match status" value="1"/>
</dbReference>
<feature type="modified residue" description="4-aspartylphosphate" evidence="4">
    <location>
        <position position="462"/>
    </location>
</feature>
<proteinExistence type="predicted"/>
<comment type="catalytic activity">
    <reaction evidence="1">
        <text>ATP + protein L-histidine = ADP + protein N-phospho-L-histidine.</text>
        <dbReference type="EC" id="2.7.13.3"/>
    </reaction>
</comment>
<feature type="domain" description="Response regulatory" evidence="7">
    <location>
        <begin position="411"/>
        <end position="527"/>
    </location>
</feature>
<dbReference type="EMBL" id="VBOT01000153">
    <property type="protein sequence ID" value="TMQ48145.1"/>
    <property type="molecule type" value="Genomic_DNA"/>
</dbReference>
<evidence type="ECO:0000256" key="1">
    <source>
        <dbReference type="ARBA" id="ARBA00000085"/>
    </source>
</evidence>
<evidence type="ECO:0000256" key="3">
    <source>
        <dbReference type="ARBA" id="ARBA00022553"/>
    </source>
</evidence>
<evidence type="ECO:0000256" key="4">
    <source>
        <dbReference type="PROSITE-ProRule" id="PRU00169"/>
    </source>
</evidence>
<dbReference type="SUPFAM" id="SSF47384">
    <property type="entry name" value="Homodimeric domain of signal transducing histidine kinase"/>
    <property type="match status" value="1"/>
</dbReference>
<dbReference type="InterPro" id="IPR004358">
    <property type="entry name" value="Sig_transdc_His_kin-like_C"/>
</dbReference>
<feature type="coiled-coil region" evidence="5">
    <location>
        <begin position="125"/>
        <end position="158"/>
    </location>
</feature>
<comment type="caution">
    <text evidence="8">The sequence shown here is derived from an EMBL/GenBank/DDBJ whole genome shotgun (WGS) entry which is preliminary data.</text>
</comment>
<dbReference type="Proteomes" id="UP000320184">
    <property type="component" value="Unassembled WGS sequence"/>
</dbReference>
<evidence type="ECO:0000259" key="6">
    <source>
        <dbReference type="PROSITE" id="PS50109"/>
    </source>
</evidence>
<feature type="domain" description="Response regulatory" evidence="7">
    <location>
        <begin position="14"/>
        <end position="130"/>
    </location>
</feature>
<dbReference type="PROSITE" id="PS50110">
    <property type="entry name" value="RESPONSE_REGULATORY"/>
    <property type="match status" value="2"/>
</dbReference>
<reference evidence="8 9" key="1">
    <citation type="journal article" date="2019" name="Nat. Microbiol.">
        <title>Mediterranean grassland soil C-N compound turnover is dependent on rainfall and depth, and is mediated by genomically divergent microorganisms.</title>
        <authorList>
            <person name="Diamond S."/>
            <person name="Andeer P.F."/>
            <person name="Li Z."/>
            <person name="Crits-Christoph A."/>
            <person name="Burstein D."/>
            <person name="Anantharaman K."/>
            <person name="Lane K.R."/>
            <person name="Thomas B.C."/>
            <person name="Pan C."/>
            <person name="Northen T.R."/>
            <person name="Banfield J.F."/>
        </authorList>
    </citation>
    <scope>NUCLEOTIDE SEQUENCE [LARGE SCALE GENOMIC DNA]</scope>
    <source>
        <strain evidence="8">WS_3</strain>
    </source>
</reference>
<evidence type="ECO:0000256" key="2">
    <source>
        <dbReference type="ARBA" id="ARBA00012438"/>
    </source>
</evidence>
<gene>
    <name evidence="8" type="ORF">E6K73_12605</name>
</gene>
<dbReference type="PANTHER" id="PTHR43065">
    <property type="entry name" value="SENSOR HISTIDINE KINASE"/>
    <property type="match status" value="1"/>
</dbReference>
<dbReference type="PRINTS" id="PR00344">
    <property type="entry name" value="BCTRLSENSOR"/>
</dbReference>
<evidence type="ECO:0000313" key="9">
    <source>
        <dbReference type="Proteomes" id="UP000320184"/>
    </source>
</evidence>
<dbReference type="InterPro" id="IPR036097">
    <property type="entry name" value="HisK_dim/P_sf"/>
</dbReference>
<evidence type="ECO:0000259" key="7">
    <source>
        <dbReference type="PROSITE" id="PS50110"/>
    </source>
</evidence>
<dbReference type="CDD" id="cd00082">
    <property type="entry name" value="HisKA"/>
    <property type="match status" value="1"/>
</dbReference>
<dbReference type="Gene3D" id="1.10.287.130">
    <property type="match status" value="1"/>
</dbReference>
<dbReference type="Pfam" id="PF00072">
    <property type="entry name" value="Response_reg"/>
    <property type="match status" value="2"/>
</dbReference>
<dbReference type="SUPFAM" id="SSF52172">
    <property type="entry name" value="CheY-like"/>
    <property type="match status" value="2"/>
</dbReference>
<dbReference type="Pfam" id="PF00512">
    <property type="entry name" value="HisKA"/>
    <property type="match status" value="1"/>
</dbReference>
<dbReference type="InterPro" id="IPR001789">
    <property type="entry name" value="Sig_transdc_resp-reg_receiver"/>
</dbReference>
<evidence type="ECO:0000313" key="8">
    <source>
        <dbReference type="EMBL" id="TMQ48145.1"/>
    </source>
</evidence>
<dbReference type="InterPro" id="IPR036890">
    <property type="entry name" value="HATPase_C_sf"/>
</dbReference>
<dbReference type="SMART" id="SM00388">
    <property type="entry name" value="HisKA"/>
    <property type="match status" value="1"/>
</dbReference>
<accession>A0A538S9V2</accession>
<feature type="domain" description="Histidine kinase" evidence="6">
    <location>
        <begin position="167"/>
        <end position="390"/>
    </location>
</feature>
<dbReference type="GO" id="GO:0000155">
    <property type="term" value="F:phosphorelay sensor kinase activity"/>
    <property type="evidence" value="ECO:0007669"/>
    <property type="project" value="InterPro"/>
</dbReference>
<feature type="modified residue" description="4-aspartylphosphate" evidence="4">
    <location>
        <position position="65"/>
    </location>
</feature>
<evidence type="ECO:0000256" key="5">
    <source>
        <dbReference type="SAM" id="Coils"/>
    </source>
</evidence>
<dbReference type="InterPro" id="IPR005467">
    <property type="entry name" value="His_kinase_dom"/>
</dbReference>
<dbReference type="SUPFAM" id="SSF55874">
    <property type="entry name" value="ATPase domain of HSP90 chaperone/DNA topoisomerase II/histidine kinase"/>
    <property type="match status" value="1"/>
</dbReference>
<keyword evidence="3 4" id="KW-0597">Phosphoprotein</keyword>
<organism evidence="8 9">
    <name type="scientific">Eiseniibacteriota bacterium</name>
    <dbReference type="NCBI Taxonomy" id="2212470"/>
    <lineage>
        <taxon>Bacteria</taxon>
        <taxon>Candidatus Eiseniibacteriota</taxon>
    </lineage>
</organism>
<keyword evidence="5" id="KW-0175">Coiled coil</keyword>
<dbReference type="PROSITE" id="PS50109">
    <property type="entry name" value="HIS_KIN"/>
    <property type="match status" value="1"/>
</dbReference>
<dbReference type="InterPro" id="IPR003594">
    <property type="entry name" value="HATPase_dom"/>
</dbReference>
<dbReference type="SMART" id="SM00387">
    <property type="entry name" value="HATPase_c"/>
    <property type="match status" value="1"/>
</dbReference>
<dbReference type="InterPro" id="IPR003661">
    <property type="entry name" value="HisK_dim/P_dom"/>
</dbReference>
<dbReference type="EC" id="2.7.13.3" evidence="2"/>
<dbReference type="CDD" id="cd00156">
    <property type="entry name" value="REC"/>
    <property type="match status" value="1"/>
</dbReference>
<dbReference type="SMART" id="SM00448">
    <property type="entry name" value="REC"/>
    <property type="match status" value="2"/>
</dbReference>
<dbReference type="Gene3D" id="3.40.50.2300">
    <property type="match status" value="2"/>
</dbReference>
<dbReference type="InterPro" id="IPR011006">
    <property type="entry name" value="CheY-like_superfamily"/>
</dbReference>